<feature type="compositionally biased region" description="Basic and acidic residues" evidence="1">
    <location>
        <begin position="291"/>
        <end position="309"/>
    </location>
</feature>
<dbReference type="AlphaFoldDB" id="A0A370GNR0"/>
<keyword evidence="3" id="KW-1185">Reference proteome</keyword>
<gene>
    <name evidence="2" type="ORF">DFR68_12040</name>
</gene>
<evidence type="ECO:0000313" key="3">
    <source>
        <dbReference type="Proteomes" id="UP000255355"/>
    </source>
</evidence>
<evidence type="ECO:0000256" key="1">
    <source>
        <dbReference type="SAM" id="MobiDB-lite"/>
    </source>
</evidence>
<accession>A0A370GNR0</accession>
<evidence type="ECO:0000313" key="2">
    <source>
        <dbReference type="EMBL" id="RDI43573.1"/>
    </source>
</evidence>
<dbReference type="Proteomes" id="UP000255355">
    <property type="component" value="Unassembled WGS sequence"/>
</dbReference>
<comment type="caution">
    <text evidence="2">The sequence shown here is derived from an EMBL/GenBank/DDBJ whole genome shotgun (WGS) entry which is preliminary data.</text>
</comment>
<sequence>MTGPGGREIPAEHVAMLREIQRLAVESGRLLQAMYEAGGDARTDLHTVARINAVDTKRELSEIAARAAGVPPEWVDRVRALGLRGNEWRDNQPMPEPAVHPRGQKVVPRVADDIERLKDMAAVDTVYSLRHWADTGRFPDHVLGQQVRRNMDALWMRAGRTAHAVGGSAARWSALFTVSAQEWQQRLQHCLHESTTDDLAIRWHTYASPTIAADARRSLKQLQRDGYHGPDVPLPEVMPPRVPELLDQARDALSAVTDQVRSPDAATATAAVDAVFPEALAREWSTGTADPGRDDPLSPDPQRDSGPDP</sequence>
<reference evidence="2 3" key="1">
    <citation type="submission" date="2018-07" db="EMBL/GenBank/DDBJ databases">
        <title>Genomic Encyclopedia of Type Strains, Phase IV (KMG-IV): sequencing the most valuable type-strain genomes for metagenomic binning, comparative biology and taxonomic classification.</title>
        <authorList>
            <person name="Goeker M."/>
        </authorList>
    </citation>
    <scope>NUCLEOTIDE SEQUENCE [LARGE SCALE GENOMIC DNA]</scope>
    <source>
        <strain evidence="2 3">DSM 44952</strain>
    </source>
</reference>
<dbReference type="STRING" id="1210089.GCA_001613165_06065"/>
<protein>
    <submittedName>
        <fullName evidence="2">Uncharacterized protein</fullName>
    </submittedName>
</protein>
<dbReference type="RefSeq" id="WP_147289140.1">
    <property type="nucleotide sequence ID" value="NZ_QQAZ01000020.1"/>
</dbReference>
<proteinExistence type="predicted"/>
<name>A0A370GNR0_9NOCA</name>
<dbReference type="OrthoDB" id="4534838at2"/>
<organism evidence="2 3">
    <name type="scientific">Nocardia mexicana</name>
    <dbReference type="NCBI Taxonomy" id="279262"/>
    <lineage>
        <taxon>Bacteria</taxon>
        <taxon>Bacillati</taxon>
        <taxon>Actinomycetota</taxon>
        <taxon>Actinomycetes</taxon>
        <taxon>Mycobacteriales</taxon>
        <taxon>Nocardiaceae</taxon>
        <taxon>Nocardia</taxon>
    </lineage>
</organism>
<dbReference type="EMBL" id="QQAZ01000020">
    <property type="protein sequence ID" value="RDI43573.1"/>
    <property type="molecule type" value="Genomic_DNA"/>
</dbReference>
<feature type="region of interest" description="Disordered" evidence="1">
    <location>
        <begin position="282"/>
        <end position="309"/>
    </location>
</feature>